<dbReference type="Gene3D" id="3.30.420.10">
    <property type="entry name" value="Ribonuclease H-like superfamily/Ribonuclease H"/>
    <property type="match status" value="1"/>
</dbReference>
<proteinExistence type="predicted"/>
<evidence type="ECO:0000313" key="3">
    <source>
        <dbReference type="Proteomes" id="UP000005990"/>
    </source>
</evidence>
<dbReference type="EMBL" id="AENN01000001">
    <property type="protein sequence ID" value="EFR32059.1"/>
    <property type="molecule type" value="Genomic_DNA"/>
</dbReference>
<comment type="caution">
    <text evidence="2">The sequence shown here is derived from an EMBL/GenBank/DDBJ whole genome shotgun (WGS) entry which is preliminary data.</text>
</comment>
<gene>
    <name evidence="2" type="ORF">HMPREF9257_1033</name>
</gene>
<accession>E4KM47</accession>
<keyword evidence="3" id="KW-1185">Reference proteome</keyword>
<dbReference type="InterPro" id="IPR036397">
    <property type="entry name" value="RNaseH_sf"/>
</dbReference>
<evidence type="ECO:0000259" key="1">
    <source>
        <dbReference type="Pfam" id="PF13456"/>
    </source>
</evidence>
<dbReference type="OrthoDB" id="7845843at2"/>
<dbReference type="SUPFAM" id="SSF53098">
    <property type="entry name" value="Ribonuclease H-like"/>
    <property type="match status" value="1"/>
</dbReference>
<organism evidence="2 3">
    <name type="scientific">Eremococcus coleocola ACS-139-V-Col8</name>
    <dbReference type="NCBI Taxonomy" id="908337"/>
    <lineage>
        <taxon>Bacteria</taxon>
        <taxon>Bacillati</taxon>
        <taxon>Bacillota</taxon>
        <taxon>Bacilli</taxon>
        <taxon>Lactobacillales</taxon>
        <taxon>Aerococcaceae</taxon>
        <taxon>Eremococcus</taxon>
    </lineage>
</organism>
<dbReference type="Pfam" id="PF13456">
    <property type="entry name" value="RVT_3"/>
    <property type="match status" value="1"/>
</dbReference>
<evidence type="ECO:0000313" key="2">
    <source>
        <dbReference type="EMBL" id="EFR32059.1"/>
    </source>
</evidence>
<protein>
    <recommendedName>
        <fullName evidence="1">RNase H type-1 domain-containing protein</fullName>
    </recommendedName>
</protein>
<dbReference type="AlphaFoldDB" id="E4KM47"/>
<name>E4KM47_9LACT</name>
<dbReference type="Proteomes" id="UP000005990">
    <property type="component" value="Unassembled WGS sequence"/>
</dbReference>
<dbReference type="InterPro" id="IPR012337">
    <property type="entry name" value="RNaseH-like_sf"/>
</dbReference>
<dbReference type="GO" id="GO:0004523">
    <property type="term" value="F:RNA-DNA hybrid ribonuclease activity"/>
    <property type="evidence" value="ECO:0007669"/>
    <property type="project" value="InterPro"/>
</dbReference>
<reference evidence="2 3" key="1">
    <citation type="submission" date="2010-10" db="EMBL/GenBank/DDBJ databases">
        <authorList>
            <person name="Durkin A.S."/>
            <person name="Madupu R."/>
            <person name="Torralba M."/>
            <person name="Gillis M."/>
            <person name="Methe B."/>
            <person name="Sutton G."/>
            <person name="Nelson K.E."/>
        </authorList>
    </citation>
    <scope>NUCLEOTIDE SEQUENCE [LARGE SCALE GENOMIC DNA]</scope>
    <source>
        <strain evidence="2 3">ACS-139-V-Col8</strain>
    </source>
</reference>
<dbReference type="GO" id="GO:0003676">
    <property type="term" value="F:nucleic acid binding"/>
    <property type="evidence" value="ECO:0007669"/>
    <property type="project" value="InterPro"/>
</dbReference>
<sequence>MALYCGIYQALKLGLDQDPVWFYRSDSQVVIDAVNKGYVKKDKYKLYLDKALALIPWQVDLFAKWVAEKDNQGADQVARQALHHQGQVEKFEG</sequence>
<dbReference type="STRING" id="908337.HMPREF9257_1033"/>
<dbReference type="InterPro" id="IPR002156">
    <property type="entry name" value="RNaseH_domain"/>
</dbReference>
<dbReference type="eggNOG" id="COG0328">
    <property type="taxonomic scope" value="Bacteria"/>
</dbReference>
<feature type="domain" description="RNase H type-1" evidence="1">
    <location>
        <begin position="1"/>
        <end position="81"/>
    </location>
</feature>